<keyword evidence="3" id="KW-1185">Reference proteome</keyword>
<dbReference type="InterPro" id="IPR050553">
    <property type="entry name" value="Thioredoxin_ResA/DsbE_sf"/>
</dbReference>
<feature type="domain" description="Thioredoxin" evidence="1">
    <location>
        <begin position="30"/>
        <end position="167"/>
    </location>
</feature>
<comment type="caution">
    <text evidence="2">The sequence shown here is derived from an EMBL/GenBank/DDBJ whole genome shotgun (WGS) entry which is preliminary data.</text>
</comment>
<evidence type="ECO:0000313" key="2">
    <source>
        <dbReference type="EMBL" id="GAA4231689.1"/>
    </source>
</evidence>
<gene>
    <name evidence="2" type="ORF">GCM10022291_04700</name>
</gene>
<proteinExistence type="predicted"/>
<reference evidence="3" key="1">
    <citation type="journal article" date="2019" name="Int. J. Syst. Evol. Microbiol.">
        <title>The Global Catalogue of Microorganisms (GCM) 10K type strain sequencing project: providing services to taxonomists for standard genome sequencing and annotation.</title>
        <authorList>
            <consortium name="The Broad Institute Genomics Platform"/>
            <consortium name="The Broad Institute Genome Sequencing Center for Infectious Disease"/>
            <person name="Wu L."/>
            <person name="Ma J."/>
        </authorList>
    </citation>
    <scope>NUCLEOTIDE SEQUENCE [LARGE SCALE GENOMIC DNA]</scope>
    <source>
        <strain evidence="3">JCM 17630</strain>
    </source>
</reference>
<evidence type="ECO:0000313" key="3">
    <source>
        <dbReference type="Proteomes" id="UP001501496"/>
    </source>
</evidence>
<dbReference type="InterPro" id="IPR013766">
    <property type="entry name" value="Thioredoxin_domain"/>
</dbReference>
<protein>
    <recommendedName>
        <fullName evidence="1">Thioredoxin domain-containing protein</fullName>
    </recommendedName>
</protein>
<name>A0ABP8C0S8_9FLAO</name>
<accession>A0ABP8C0S8</accession>
<evidence type="ECO:0000259" key="1">
    <source>
        <dbReference type="PROSITE" id="PS51352"/>
    </source>
</evidence>
<dbReference type="Pfam" id="PF00578">
    <property type="entry name" value="AhpC-TSA"/>
    <property type="match status" value="1"/>
</dbReference>
<dbReference type="CDD" id="cd02966">
    <property type="entry name" value="TlpA_like_family"/>
    <property type="match status" value="1"/>
</dbReference>
<dbReference type="SUPFAM" id="SSF52833">
    <property type="entry name" value="Thioredoxin-like"/>
    <property type="match status" value="1"/>
</dbReference>
<organism evidence="2 3">
    <name type="scientific">Postechiella marina</name>
    <dbReference type="NCBI Taxonomy" id="943941"/>
    <lineage>
        <taxon>Bacteria</taxon>
        <taxon>Pseudomonadati</taxon>
        <taxon>Bacteroidota</taxon>
        <taxon>Flavobacteriia</taxon>
        <taxon>Flavobacteriales</taxon>
        <taxon>Flavobacteriaceae</taxon>
        <taxon>Postechiella</taxon>
    </lineage>
</organism>
<dbReference type="PANTHER" id="PTHR42852:SF17">
    <property type="entry name" value="THIOREDOXIN-LIKE PROTEIN HI_1115"/>
    <property type="match status" value="1"/>
</dbReference>
<dbReference type="Proteomes" id="UP001501496">
    <property type="component" value="Unassembled WGS sequence"/>
</dbReference>
<dbReference type="EMBL" id="BAABCA010000001">
    <property type="protein sequence ID" value="GAA4231689.1"/>
    <property type="molecule type" value="Genomic_DNA"/>
</dbReference>
<dbReference type="PANTHER" id="PTHR42852">
    <property type="entry name" value="THIOL:DISULFIDE INTERCHANGE PROTEIN DSBE"/>
    <property type="match status" value="1"/>
</dbReference>
<dbReference type="InterPro" id="IPR036249">
    <property type="entry name" value="Thioredoxin-like_sf"/>
</dbReference>
<sequence>MVVPETRLPIQVFINKGLALISPSTISKNNQRKLKSYNWTLKDYNGHILDFETLKDKVVLVNFWATWCPPCIAEMPSMQSLYNDYGDKIAFVFISNESVEILDKFLNKNNYSFKVYSSLTSPPNQFNVSSIPRTFLIAKDGSIVIDKSGASNWNSNTVRETIDGLLNKKSVLVN</sequence>
<dbReference type="InterPro" id="IPR000866">
    <property type="entry name" value="AhpC/TSA"/>
</dbReference>
<dbReference type="PROSITE" id="PS51352">
    <property type="entry name" value="THIOREDOXIN_2"/>
    <property type="match status" value="1"/>
</dbReference>
<dbReference type="Gene3D" id="3.40.30.10">
    <property type="entry name" value="Glutaredoxin"/>
    <property type="match status" value="1"/>
</dbReference>